<reference evidence="7 8" key="1">
    <citation type="journal article" date="2016" name="Nat. Commun.">
        <title>Thousands of microbial genomes shed light on interconnected biogeochemical processes in an aquifer system.</title>
        <authorList>
            <person name="Anantharaman K."/>
            <person name="Brown C.T."/>
            <person name="Hug L.A."/>
            <person name="Sharon I."/>
            <person name="Castelle C.J."/>
            <person name="Probst A.J."/>
            <person name="Thomas B.C."/>
            <person name="Singh A."/>
            <person name="Wilkins M.J."/>
            <person name="Karaoz U."/>
            <person name="Brodie E.L."/>
            <person name="Williams K.H."/>
            <person name="Hubbard S.S."/>
            <person name="Banfield J.F."/>
        </authorList>
    </citation>
    <scope>NUCLEOTIDE SEQUENCE [LARGE SCALE GENOMIC DNA]</scope>
</reference>
<evidence type="ECO:0000313" key="7">
    <source>
        <dbReference type="EMBL" id="OGN23274.1"/>
    </source>
</evidence>
<dbReference type="GO" id="GO:0005886">
    <property type="term" value="C:plasma membrane"/>
    <property type="evidence" value="ECO:0007669"/>
    <property type="project" value="TreeGrafter"/>
</dbReference>
<keyword evidence="2" id="KW-0813">Transport</keyword>
<dbReference type="Pfam" id="PF01566">
    <property type="entry name" value="Nramp"/>
    <property type="match status" value="1"/>
</dbReference>
<feature type="transmembrane region" description="Helical" evidence="6">
    <location>
        <begin position="362"/>
        <end position="381"/>
    </location>
</feature>
<evidence type="ECO:0000256" key="5">
    <source>
        <dbReference type="ARBA" id="ARBA00023136"/>
    </source>
</evidence>
<feature type="transmembrane region" description="Helical" evidence="6">
    <location>
        <begin position="145"/>
        <end position="164"/>
    </location>
</feature>
<feature type="transmembrane region" description="Helical" evidence="6">
    <location>
        <begin position="401"/>
        <end position="420"/>
    </location>
</feature>
<evidence type="ECO:0008006" key="9">
    <source>
        <dbReference type="Google" id="ProtNLM"/>
    </source>
</evidence>
<dbReference type="InterPro" id="IPR001046">
    <property type="entry name" value="NRAMP_fam"/>
</dbReference>
<dbReference type="GO" id="GO:0034755">
    <property type="term" value="P:iron ion transmembrane transport"/>
    <property type="evidence" value="ECO:0007669"/>
    <property type="project" value="TreeGrafter"/>
</dbReference>
<organism evidence="7 8">
    <name type="scientific">Candidatus Yanofskybacteria bacterium RIFCSPLOWO2_01_FULL_43_22</name>
    <dbReference type="NCBI Taxonomy" id="1802695"/>
    <lineage>
        <taxon>Bacteria</taxon>
        <taxon>Candidatus Yanofskyibacteriota</taxon>
    </lineage>
</organism>
<protein>
    <recommendedName>
        <fullName evidence="9">Iron transporter</fullName>
    </recommendedName>
</protein>
<dbReference type="EMBL" id="MGKJ01000020">
    <property type="protein sequence ID" value="OGN23274.1"/>
    <property type="molecule type" value="Genomic_DNA"/>
</dbReference>
<evidence type="ECO:0000313" key="8">
    <source>
        <dbReference type="Proteomes" id="UP000178911"/>
    </source>
</evidence>
<feature type="transmembrane region" description="Helical" evidence="6">
    <location>
        <begin position="78"/>
        <end position="100"/>
    </location>
</feature>
<dbReference type="PANTHER" id="PTHR11706">
    <property type="entry name" value="SOLUTE CARRIER PROTEIN FAMILY 11 MEMBER"/>
    <property type="match status" value="1"/>
</dbReference>
<dbReference type="Proteomes" id="UP000178911">
    <property type="component" value="Unassembled WGS sequence"/>
</dbReference>
<feature type="transmembrane region" description="Helical" evidence="6">
    <location>
        <begin position="244"/>
        <end position="269"/>
    </location>
</feature>
<feature type="transmembrane region" description="Helical" evidence="6">
    <location>
        <begin position="337"/>
        <end position="356"/>
    </location>
</feature>
<evidence type="ECO:0000256" key="1">
    <source>
        <dbReference type="ARBA" id="ARBA00004141"/>
    </source>
</evidence>
<gene>
    <name evidence="7" type="ORF">A3A13_04090</name>
</gene>
<dbReference type="STRING" id="1802695.A3A13_04090"/>
<proteinExistence type="predicted"/>
<dbReference type="GO" id="GO:0015086">
    <property type="term" value="F:cadmium ion transmembrane transporter activity"/>
    <property type="evidence" value="ECO:0007669"/>
    <property type="project" value="TreeGrafter"/>
</dbReference>
<feature type="transmembrane region" description="Helical" evidence="6">
    <location>
        <begin position="184"/>
        <end position="203"/>
    </location>
</feature>
<feature type="transmembrane region" description="Helical" evidence="6">
    <location>
        <begin position="120"/>
        <end position="138"/>
    </location>
</feature>
<evidence type="ECO:0000256" key="6">
    <source>
        <dbReference type="SAM" id="Phobius"/>
    </source>
</evidence>
<evidence type="ECO:0000256" key="2">
    <source>
        <dbReference type="ARBA" id="ARBA00022448"/>
    </source>
</evidence>
<keyword evidence="3 6" id="KW-0812">Transmembrane</keyword>
<feature type="transmembrane region" description="Helical" evidence="6">
    <location>
        <begin position="38"/>
        <end position="57"/>
    </location>
</feature>
<evidence type="ECO:0000256" key="4">
    <source>
        <dbReference type="ARBA" id="ARBA00022989"/>
    </source>
</evidence>
<feature type="transmembrane region" description="Helical" evidence="6">
    <location>
        <begin position="289"/>
        <end position="316"/>
    </location>
</feature>
<comment type="subcellular location">
    <subcellularLocation>
        <location evidence="1">Membrane</location>
        <topology evidence="1">Multi-pass membrane protein</topology>
    </subcellularLocation>
</comment>
<dbReference type="PANTHER" id="PTHR11706:SF33">
    <property type="entry name" value="NATURAL RESISTANCE-ASSOCIATED MACROPHAGE PROTEIN 2"/>
    <property type="match status" value="1"/>
</dbReference>
<sequence length="426" mass="46448">MPLNLKKLWRSLGPGLITGASDDDPSGIITYSAAGARLGFSAVWTMLYTLPLMIVIQEMSARIGISSSCGLTGNIKKYYSRTLLFFISTLIIVSNTFNIGADVYGMASAIKLLTPQSTTLLSWLIVLLILVLIIVLPYRKIVMIFKWLAISLFAYVVAGLMVIDNWPLILKQLLIPVLPFHKEGILMIVAIFGTTISPYLAFWQASEEAEEKKIHNNTDGKPLVCEYRIVTRNELRRTASDTRIGMFFSNFIGLFIIALTASVLFSAGINNIETVKDAAEALRPLAGDYAYVLFTLGIISAGLLAIPILAGSSAYVMSEIFGWSSGLDRPFSKAKGFYVVIIISTVVGMVIPYFGISAVKALIWTSIIHGIVAPFLIATLLHMANNPAIVGPNVNKKTSNAIGYLTLIVMSLAIIVLFIAHTPLFN</sequence>
<keyword evidence="5 6" id="KW-0472">Membrane</keyword>
<accession>A0A1F8GD25</accession>
<evidence type="ECO:0000256" key="3">
    <source>
        <dbReference type="ARBA" id="ARBA00022692"/>
    </source>
</evidence>
<comment type="caution">
    <text evidence="7">The sequence shown here is derived from an EMBL/GenBank/DDBJ whole genome shotgun (WGS) entry which is preliminary data.</text>
</comment>
<keyword evidence="4 6" id="KW-1133">Transmembrane helix</keyword>
<dbReference type="GO" id="GO:0005384">
    <property type="term" value="F:manganese ion transmembrane transporter activity"/>
    <property type="evidence" value="ECO:0007669"/>
    <property type="project" value="TreeGrafter"/>
</dbReference>
<dbReference type="AlphaFoldDB" id="A0A1F8GD25"/>
<name>A0A1F8GD25_9BACT</name>